<proteinExistence type="predicted"/>
<dbReference type="SUPFAM" id="SSF46894">
    <property type="entry name" value="C-terminal effector domain of the bipartite response regulators"/>
    <property type="match status" value="1"/>
</dbReference>
<dbReference type="PROSITE" id="PS50043">
    <property type="entry name" value="HTH_LUXR_2"/>
    <property type="match status" value="1"/>
</dbReference>
<evidence type="ECO:0000256" key="2">
    <source>
        <dbReference type="ARBA" id="ARBA00023125"/>
    </source>
</evidence>
<evidence type="ECO:0000256" key="1">
    <source>
        <dbReference type="ARBA" id="ARBA00023015"/>
    </source>
</evidence>
<keyword evidence="2" id="KW-0238">DNA-binding</keyword>
<dbReference type="Gene3D" id="1.10.10.10">
    <property type="entry name" value="Winged helix-like DNA-binding domain superfamily/Winged helix DNA-binding domain"/>
    <property type="match status" value="1"/>
</dbReference>
<keyword evidence="6" id="KW-1185">Reference proteome</keyword>
<dbReference type="CDD" id="cd06170">
    <property type="entry name" value="LuxR_C_like"/>
    <property type="match status" value="1"/>
</dbReference>
<dbReference type="Pfam" id="PF00196">
    <property type="entry name" value="GerE"/>
    <property type="match status" value="1"/>
</dbReference>
<dbReference type="SMART" id="SM00421">
    <property type="entry name" value="HTH_LUXR"/>
    <property type="match status" value="1"/>
</dbReference>
<sequence length="95" mass="10416">MARPAGRLLQGMLKDLPAAATAQLAGTPSRRDLTFRERDVAVLAASGVRSREIAERLGVSVRTVEGHIYRIYEKLDVRSREELAARIRAEDSAGV</sequence>
<dbReference type="InterPro" id="IPR000792">
    <property type="entry name" value="Tscrpt_reg_LuxR_C"/>
</dbReference>
<name>A0ABX1JKG3_9MICC</name>
<dbReference type="InterPro" id="IPR016032">
    <property type="entry name" value="Sig_transdc_resp-reg_C-effctor"/>
</dbReference>
<comment type="caution">
    <text evidence="5">The sequence shown here is derived from an EMBL/GenBank/DDBJ whole genome shotgun (WGS) entry which is preliminary data.</text>
</comment>
<dbReference type="PROSITE" id="PS00622">
    <property type="entry name" value="HTH_LUXR_1"/>
    <property type="match status" value="1"/>
</dbReference>
<keyword evidence="1" id="KW-0805">Transcription regulation</keyword>
<dbReference type="PRINTS" id="PR00038">
    <property type="entry name" value="HTHLUXR"/>
</dbReference>
<reference evidence="5 6" key="1">
    <citation type="submission" date="2020-04" db="EMBL/GenBank/DDBJ databases">
        <authorList>
            <person name="Liu S."/>
        </authorList>
    </citation>
    <scope>NUCLEOTIDE SEQUENCE [LARGE SCALE GENOMIC DNA]</scope>
    <source>
        <strain evidence="5 6">CGMCC 1.15091</strain>
    </source>
</reference>
<dbReference type="PANTHER" id="PTHR44688">
    <property type="entry name" value="DNA-BINDING TRANSCRIPTIONAL ACTIVATOR DEVR_DOSR"/>
    <property type="match status" value="1"/>
</dbReference>
<feature type="domain" description="HTH luxR-type" evidence="4">
    <location>
        <begin position="26"/>
        <end position="91"/>
    </location>
</feature>
<protein>
    <submittedName>
        <fullName evidence="5">Helix-turn-helix transcriptional regulator</fullName>
    </submittedName>
</protein>
<accession>A0ABX1JKG3</accession>
<dbReference type="EMBL" id="JAAZSR010000040">
    <property type="protein sequence ID" value="NKX49808.1"/>
    <property type="molecule type" value="Genomic_DNA"/>
</dbReference>
<dbReference type="InterPro" id="IPR036388">
    <property type="entry name" value="WH-like_DNA-bd_sf"/>
</dbReference>
<organism evidence="5 6">
    <name type="scientific">Arthrobacter deserti</name>
    <dbReference type="NCBI Taxonomy" id="1742687"/>
    <lineage>
        <taxon>Bacteria</taxon>
        <taxon>Bacillati</taxon>
        <taxon>Actinomycetota</taxon>
        <taxon>Actinomycetes</taxon>
        <taxon>Micrococcales</taxon>
        <taxon>Micrococcaceae</taxon>
        <taxon>Arthrobacter</taxon>
    </lineage>
</organism>
<gene>
    <name evidence="5" type="ORF">HER39_04315</name>
</gene>
<evidence type="ECO:0000313" key="6">
    <source>
        <dbReference type="Proteomes" id="UP000523795"/>
    </source>
</evidence>
<dbReference type="PANTHER" id="PTHR44688:SF16">
    <property type="entry name" value="DNA-BINDING TRANSCRIPTIONAL ACTIVATOR DEVR_DOSR"/>
    <property type="match status" value="1"/>
</dbReference>
<evidence type="ECO:0000259" key="4">
    <source>
        <dbReference type="PROSITE" id="PS50043"/>
    </source>
</evidence>
<evidence type="ECO:0000256" key="3">
    <source>
        <dbReference type="ARBA" id="ARBA00023163"/>
    </source>
</evidence>
<dbReference type="Proteomes" id="UP000523795">
    <property type="component" value="Unassembled WGS sequence"/>
</dbReference>
<keyword evidence="3" id="KW-0804">Transcription</keyword>
<evidence type="ECO:0000313" key="5">
    <source>
        <dbReference type="EMBL" id="NKX49808.1"/>
    </source>
</evidence>